<dbReference type="Proteomes" id="UP000051054">
    <property type="component" value="Unassembled WGS sequence"/>
</dbReference>
<evidence type="ECO:0000256" key="2">
    <source>
        <dbReference type="ARBA" id="ARBA00010699"/>
    </source>
</evidence>
<feature type="domain" description="Formyl transferase C-terminal" evidence="10">
    <location>
        <begin position="204"/>
        <end position="302"/>
    </location>
</feature>
<dbReference type="InterPro" id="IPR001555">
    <property type="entry name" value="GART_AS"/>
</dbReference>
<dbReference type="GO" id="GO:0005829">
    <property type="term" value="C:cytosol"/>
    <property type="evidence" value="ECO:0007669"/>
    <property type="project" value="TreeGrafter"/>
</dbReference>
<dbReference type="FunFam" id="3.40.50.170:FF:000004">
    <property type="entry name" value="Methionyl-tRNA formyltransferase"/>
    <property type="match status" value="1"/>
</dbReference>
<evidence type="ECO:0000256" key="1">
    <source>
        <dbReference type="ARBA" id="ARBA00002606"/>
    </source>
</evidence>
<keyword evidence="6 8" id="KW-0648">Protein biosynthesis</keyword>
<dbReference type="InterPro" id="IPR044135">
    <property type="entry name" value="Met-tRNA-FMT_C"/>
</dbReference>
<dbReference type="OrthoDB" id="9802815at2"/>
<dbReference type="InterPro" id="IPR041711">
    <property type="entry name" value="Met-tRNA-FMT_N"/>
</dbReference>
<evidence type="ECO:0000259" key="9">
    <source>
        <dbReference type="Pfam" id="PF00551"/>
    </source>
</evidence>
<dbReference type="Pfam" id="PF02911">
    <property type="entry name" value="Formyl_trans_C"/>
    <property type="match status" value="1"/>
</dbReference>
<dbReference type="GO" id="GO:0004479">
    <property type="term" value="F:methionyl-tRNA formyltransferase activity"/>
    <property type="evidence" value="ECO:0007669"/>
    <property type="project" value="UniProtKB-UniRule"/>
</dbReference>
<dbReference type="PANTHER" id="PTHR11138">
    <property type="entry name" value="METHIONYL-TRNA FORMYLTRANSFERASE"/>
    <property type="match status" value="1"/>
</dbReference>
<dbReference type="SUPFAM" id="SSF53328">
    <property type="entry name" value="Formyltransferase"/>
    <property type="match status" value="1"/>
</dbReference>
<dbReference type="NCBIfam" id="TIGR00460">
    <property type="entry name" value="fmt"/>
    <property type="match status" value="1"/>
</dbReference>
<dbReference type="InterPro" id="IPR005794">
    <property type="entry name" value="Fmt"/>
</dbReference>
<dbReference type="InterPro" id="IPR002376">
    <property type="entry name" value="Formyl_transf_N"/>
</dbReference>
<evidence type="ECO:0000256" key="5">
    <source>
        <dbReference type="ARBA" id="ARBA00022679"/>
    </source>
</evidence>
<evidence type="ECO:0000256" key="3">
    <source>
        <dbReference type="ARBA" id="ARBA00012261"/>
    </source>
</evidence>
<dbReference type="EMBL" id="AZGD01000090">
    <property type="protein sequence ID" value="KRM18859.1"/>
    <property type="molecule type" value="Genomic_DNA"/>
</dbReference>
<feature type="domain" description="Formyl transferase N-terminal" evidence="9">
    <location>
        <begin position="1"/>
        <end position="180"/>
    </location>
</feature>
<dbReference type="InterPro" id="IPR036477">
    <property type="entry name" value="Formyl_transf_N_sf"/>
</dbReference>
<protein>
    <recommendedName>
        <fullName evidence="4 8">Methionyl-tRNA formyltransferase</fullName>
        <ecNumber evidence="3 8">2.1.2.9</ecNumber>
    </recommendedName>
</protein>
<dbReference type="SUPFAM" id="SSF50486">
    <property type="entry name" value="FMT C-terminal domain-like"/>
    <property type="match status" value="1"/>
</dbReference>
<feature type="binding site" evidence="8">
    <location>
        <begin position="110"/>
        <end position="113"/>
    </location>
    <ligand>
        <name>(6S)-5,6,7,8-tetrahydrofolate</name>
        <dbReference type="ChEBI" id="CHEBI:57453"/>
    </ligand>
</feature>
<dbReference type="Gene3D" id="3.40.50.170">
    <property type="entry name" value="Formyl transferase, N-terminal domain"/>
    <property type="match status" value="1"/>
</dbReference>
<dbReference type="eggNOG" id="COG0223">
    <property type="taxonomic scope" value="Bacteria"/>
</dbReference>
<evidence type="ECO:0000256" key="8">
    <source>
        <dbReference type="HAMAP-Rule" id="MF_00182"/>
    </source>
</evidence>
<evidence type="ECO:0000256" key="4">
    <source>
        <dbReference type="ARBA" id="ARBA00016014"/>
    </source>
</evidence>
<comment type="catalytic activity">
    <reaction evidence="7 8">
        <text>L-methionyl-tRNA(fMet) + (6R)-10-formyltetrahydrofolate = N-formyl-L-methionyl-tRNA(fMet) + (6S)-5,6,7,8-tetrahydrofolate + H(+)</text>
        <dbReference type="Rhea" id="RHEA:24380"/>
        <dbReference type="Rhea" id="RHEA-COMP:9952"/>
        <dbReference type="Rhea" id="RHEA-COMP:9953"/>
        <dbReference type="ChEBI" id="CHEBI:15378"/>
        <dbReference type="ChEBI" id="CHEBI:57453"/>
        <dbReference type="ChEBI" id="CHEBI:78530"/>
        <dbReference type="ChEBI" id="CHEBI:78844"/>
        <dbReference type="ChEBI" id="CHEBI:195366"/>
        <dbReference type="EC" id="2.1.2.9"/>
    </reaction>
</comment>
<dbReference type="InterPro" id="IPR011034">
    <property type="entry name" value="Formyl_transferase-like_C_sf"/>
</dbReference>
<evidence type="ECO:0000259" key="10">
    <source>
        <dbReference type="Pfam" id="PF02911"/>
    </source>
</evidence>
<accession>A0A0R1WSN6</accession>
<dbReference type="RefSeq" id="WP_025022000.1">
    <property type="nucleotide sequence ID" value="NZ_AZGD01000090.1"/>
</dbReference>
<keyword evidence="5 8" id="KW-0808">Transferase</keyword>
<dbReference type="AlphaFoldDB" id="A0A0R1WSN6"/>
<dbReference type="EC" id="2.1.2.9" evidence="3 8"/>
<organism evidence="11 12">
    <name type="scientific">Ligilactobacillus hayakitensis DSM 18933 = JCM 14209</name>
    <dbReference type="NCBI Taxonomy" id="1423755"/>
    <lineage>
        <taxon>Bacteria</taxon>
        <taxon>Bacillati</taxon>
        <taxon>Bacillota</taxon>
        <taxon>Bacilli</taxon>
        <taxon>Lactobacillales</taxon>
        <taxon>Lactobacillaceae</taxon>
        <taxon>Ligilactobacillus</taxon>
    </lineage>
</organism>
<evidence type="ECO:0000256" key="7">
    <source>
        <dbReference type="ARBA" id="ARBA00048558"/>
    </source>
</evidence>
<dbReference type="STRING" id="1423755.FC40_GL000644"/>
<dbReference type="HAMAP" id="MF_00182">
    <property type="entry name" value="Formyl_trans"/>
    <property type="match status" value="1"/>
</dbReference>
<dbReference type="CDD" id="cd08646">
    <property type="entry name" value="FMT_core_Met-tRNA-FMT_N"/>
    <property type="match status" value="1"/>
</dbReference>
<name>A0A0R1WSN6_9LACO</name>
<evidence type="ECO:0000313" key="11">
    <source>
        <dbReference type="EMBL" id="KRM18859.1"/>
    </source>
</evidence>
<dbReference type="InterPro" id="IPR005793">
    <property type="entry name" value="Formyl_trans_C"/>
</dbReference>
<dbReference type="CDD" id="cd08704">
    <property type="entry name" value="Met_tRNA_FMT_C"/>
    <property type="match status" value="1"/>
</dbReference>
<gene>
    <name evidence="8" type="primary">fmt</name>
    <name evidence="11" type="ORF">FC40_GL000644</name>
</gene>
<dbReference type="PATRIC" id="fig|1423755.3.peg.698"/>
<reference evidence="11 12" key="1">
    <citation type="journal article" date="2015" name="Genome Announc.">
        <title>Expanding the biotechnology potential of lactobacilli through comparative genomics of 213 strains and associated genera.</title>
        <authorList>
            <person name="Sun Z."/>
            <person name="Harris H.M."/>
            <person name="McCann A."/>
            <person name="Guo C."/>
            <person name="Argimon S."/>
            <person name="Zhang W."/>
            <person name="Yang X."/>
            <person name="Jeffery I.B."/>
            <person name="Cooney J.C."/>
            <person name="Kagawa T.F."/>
            <person name="Liu W."/>
            <person name="Song Y."/>
            <person name="Salvetti E."/>
            <person name="Wrobel A."/>
            <person name="Rasinkangas P."/>
            <person name="Parkhill J."/>
            <person name="Rea M.C."/>
            <person name="O'Sullivan O."/>
            <person name="Ritari J."/>
            <person name="Douillard F.P."/>
            <person name="Paul Ross R."/>
            <person name="Yang R."/>
            <person name="Briner A.E."/>
            <person name="Felis G.E."/>
            <person name="de Vos W.M."/>
            <person name="Barrangou R."/>
            <person name="Klaenhammer T.R."/>
            <person name="Caufield P.W."/>
            <person name="Cui Y."/>
            <person name="Zhang H."/>
            <person name="O'Toole P.W."/>
        </authorList>
    </citation>
    <scope>NUCLEOTIDE SEQUENCE [LARGE SCALE GENOMIC DNA]</scope>
    <source>
        <strain evidence="11 12">DSM 18933</strain>
    </source>
</reference>
<dbReference type="Pfam" id="PF00551">
    <property type="entry name" value="Formyl_trans_N"/>
    <property type="match status" value="1"/>
</dbReference>
<evidence type="ECO:0000256" key="6">
    <source>
        <dbReference type="ARBA" id="ARBA00022917"/>
    </source>
</evidence>
<comment type="caution">
    <text evidence="11">The sequence shown here is derived from an EMBL/GenBank/DDBJ whole genome shotgun (WGS) entry which is preliminary data.</text>
</comment>
<dbReference type="PANTHER" id="PTHR11138:SF5">
    <property type="entry name" value="METHIONYL-TRNA FORMYLTRANSFERASE, MITOCHONDRIAL"/>
    <property type="match status" value="1"/>
</dbReference>
<dbReference type="PROSITE" id="PS00373">
    <property type="entry name" value="GART"/>
    <property type="match status" value="1"/>
</dbReference>
<dbReference type="InterPro" id="IPR037022">
    <property type="entry name" value="Formyl_trans_C_sf"/>
</dbReference>
<keyword evidence="12" id="KW-1185">Reference proteome</keyword>
<dbReference type="Gene3D" id="3.10.25.10">
    <property type="entry name" value="Formyl transferase, C-terminal domain"/>
    <property type="match status" value="1"/>
</dbReference>
<comment type="similarity">
    <text evidence="2 8">Belongs to the Fmt family.</text>
</comment>
<proteinExistence type="inferred from homology"/>
<comment type="function">
    <text evidence="1 8">Attaches a formyl group to the free amino group of methionyl-tRNA(fMet). The formyl group appears to play a dual role in the initiator identity of N-formylmethionyl-tRNA by promoting its recognition by IF2 and preventing the misappropriation of this tRNA by the elongation apparatus.</text>
</comment>
<sequence>MKSIIFMGTPQFAAPILESLIETGYNVLAVVTQPDKRVGRKKELHQSPVKKIAVAHGIKVYQPFKLSGSDEMQELMDLKPDLIVTAAYGQFLPTKLIESAKIAAINVHGSLLPKYRGGAPIQYSIMNGDDKTGVTIIYMVKKMDAGAMLAQAEMPILSSDDAGSIFEKMSYLGRDLLIETLPKIISGDIQPVEQDENQVVFSPNIEPEEEILHLDLEAKEIDWKVRALRPAPGAYFTNFKNKRTKIWDVTPLDEITTLEAGCVVEVGKHLLKVAAANGTVYSINEIQPAGKQRMDITSYVNGTGQGLKVGQKVVEDEQ</sequence>
<evidence type="ECO:0000313" key="12">
    <source>
        <dbReference type="Proteomes" id="UP000051054"/>
    </source>
</evidence>